<sequence>MGSFLAKLKGLFSDDKKLELCLVGLENSGKTTLLNVLALGHPVETFPTIGLNVKAVKKEGVCMKMWDLGGQERFRSEWGRYTQGCDCVVYCVDAADYSRVETAGKELARLLSDSALNGLPLLVCLNKIDLEPHMSKEECIQMLELAKLSSNPWVVVPISAVRQINIGEVVDWLVGQSHED</sequence>
<dbReference type="SMART" id="SM00177">
    <property type="entry name" value="ARF"/>
    <property type="match status" value="1"/>
</dbReference>
<dbReference type="NCBIfam" id="TIGR00231">
    <property type="entry name" value="small_GTP"/>
    <property type="match status" value="1"/>
</dbReference>
<dbReference type="InterPro" id="IPR005225">
    <property type="entry name" value="Small_GTP-bd"/>
</dbReference>
<dbReference type="FunFam" id="3.40.50.300:FF:001166">
    <property type="entry name" value="ADP-ribosylation factor D"/>
    <property type="match status" value="1"/>
</dbReference>
<evidence type="ECO:0000256" key="1">
    <source>
        <dbReference type="ARBA" id="ARBA00010290"/>
    </source>
</evidence>
<feature type="binding site" evidence="5">
    <location>
        <position position="48"/>
    </location>
    <ligand>
        <name>Mg(2+)</name>
        <dbReference type="ChEBI" id="CHEBI:18420"/>
    </ligand>
</feature>
<gene>
    <name evidence="7" type="ORF">STCU_06776</name>
</gene>
<dbReference type="EMBL" id="ATMH01006776">
    <property type="protein sequence ID" value="EPY25233.1"/>
    <property type="molecule type" value="Genomic_DNA"/>
</dbReference>
<dbReference type="GO" id="GO:0015031">
    <property type="term" value="P:protein transport"/>
    <property type="evidence" value="ECO:0007669"/>
    <property type="project" value="InterPro"/>
</dbReference>
<dbReference type="SUPFAM" id="SSF52540">
    <property type="entry name" value="P-loop containing nucleoside triphosphate hydrolases"/>
    <property type="match status" value="1"/>
</dbReference>
<feature type="binding site" evidence="4">
    <location>
        <begin position="126"/>
        <end position="129"/>
    </location>
    <ligand>
        <name>GTP</name>
        <dbReference type="ChEBI" id="CHEBI:37565"/>
    </ligand>
</feature>
<evidence type="ECO:0000256" key="2">
    <source>
        <dbReference type="ARBA" id="ARBA00022741"/>
    </source>
</evidence>
<protein>
    <submittedName>
        <fullName evidence="7">Arf/Sar family, other</fullName>
    </submittedName>
</protein>
<feature type="binding site" evidence="4">
    <location>
        <position position="70"/>
    </location>
    <ligand>
        <name>GTP</name>
        <dbReference type="ChEBI" id="CHEBI:37565"/>
    </ligand>
</feature>
<dbReference type="PANTHER" id="PTHR45732">
    <property type="entry name" value="ADP-RIBOSYLATION FACTOR-LIKE PROTEIN 8"/>
    <property type="match status" value="1"/>
</dbReference>
<comment type="caution">
    <text evidence="7">The sequence shown here is derived from an EMBL/GenBank/DDBJ whole genome shotgun (WGS) entry which is preliminary data.</text>
</comment>
<organism evidence="7 8">
    <name type="scientific">Strigomonas culicis</name>
    <dbReference type="NCBI Taxonomy" id="28005"/>
    <lineage>
        <taxon>Eukaryota</taxon>
        <taxon>Discoba</taxon>
        <taxon>Euglenozoa</taxon>
        <taxon>Kinetoplastea</taxon>
        <taxon>Metakinetoplastina</taxon>
        <taxon>Trypanosomatida</taxon>
        <taxon>Trypanosomatidae</taxon>
        <taxon>Strigomonadinae</taxon>
        <taxon>Strigomonas</taxon>
    </lineage>
</organism>
<evidence type="ECO:0000313" key="8">
    <source>
        <dbReference type="Proteomes" id="UP000015354"/>
    </source>
</evidence>
<evidence type="ECO:0000256" key="3">
    <source>
        <dbReference type="ARBA" id="ARBA00023134"/>
    </source>
</evidence>
<accession>S9U8K0</accession>
<keyword evidence="3 4" id="KW-0342">GTP-binding</keyword>
<dbReference type="PROSITE" id="PS51417">
    <property type="entry name" value="ARF"/>
    <property type="match status" value="1"/>
</dbReference>
<feature type="binding site" evidence="5">
    <location>
        <position position="31"/>
    </location>
    <ligand>
        <name>Mg(2+)</name>
        <dbReference type="ChEBI" id="CHEBI:18420"/>
    </ligand>
</feature>
<dbReference type="OrthoDB" id="2011769at2759"/>
<dbReference type="InterPro" id="IPR006689">
    <property type="entry name" value="Small_GTPase_ARF/SAR"/>
</dbReference>
<dbReference type="GO" id="GO:0005525">
    <property type="term" value="F:GTP binding"/>
    <property type="evidence" value="ECO:0007669"/>
    <property type="project" value="UniProtKB-KW"/>
</dbReference>
<proteinExistence type="inferred from homology"/>
<dbReference type="CDD" id="cd04159">
    <property type="entry name" value="Arl10_like"/>
    <property type="match status" value="1"/>
</dbReference>
<keyword evidence="8" id="KW-1185">Reference proteome</keyword>
<evidence type="ECO:0000256" key="5">
    <source>
        <dbReference type="PIRSR" id="PIRSR606689-2"/>
    </source>
</evidence>
<reference evidence="7 8" key="1">
    <citation type="journal article" date="2013" name="PLoS ONE">
        <title>Predicting the Proteins of Angomonas deanei, Strigomonas culicis and Their Respective Endosymbionts Reveals New Aspects of the Trypanosomatidae Family.</title>
        <authorList>
            <person name="Motta M.C."/>
            <person name="Martins A.C."/>
            <person name="de Souza S.S."/>
            <person name="Catta-Preta C.M."/>
            <person name="Silva R."/>
            <person name="Klein C.C."/>
            <person name="de Almeida L.G."/>
            <person name="de Lima Cunha O."/>
            <person name="Ciapina L.P."/>
            <person name="Brocchi M."/>
            <person name="Colabardini A.C."/>
            <person name="de Araujo Lima B."/>
            <person name="Machado C.R."/>
            <person name="de Almeida Soares C.M."/>
            <person name="Probst C.M."/>
            <person name="de Menezes C.B."/>
            <person name="Thompson C.E."/>
            <person name="Bartholomeu D.C."/>
            <person name="Gradia D.F."/>
            <person name="Pavoni D.P."/>
            <person name="Grisard E.C."/>
            <person name="Fantinatti-Garboggini F."/>
            <person name="Marchini F.K."/>
            <person name="Rodrigues-Luiz G.F."/>
            <person name="Wagner G."/>
            <person name="Goldman G.H."/>
            <person name="Fietto J.L."/>
            <person name="Elias M.C."/>
            <person name="Goldman M.H."/>
            <person name="Sagot M.F."/>
            <person name="Pereira M."/>
            <person name="Stoco P.H."/>
            <person name="de Mendonca-Neto R.P."/>
            <person name="Teixeira S.M."/>
            <person name="Maciel T.E."/>
            <person name="de Oliveira Mendes T.A."/>
            <person name="Urmenyi T.P."/>
            <person name="de Souza W."/>
            <person name="Schenkman S."/>
            <person name="de Vasconcelos A.T."/>
        </authorList>
    </citation>
    <scope>NUCLEOTIDE SEQUENCE [LARGE SCALE GENOMIC DNA]</scope>
</reference>
<dbReference type="InterPro" id="IPR044154">
    <property type="entry name" value="Arl8a/8b"/>
</dbReference>
<evidence type="ECO:0000256" key="4">
    <source>
        <dbReference type="PIRSR" id="PIRSR606689-1"/>
    </source>
</evidence>
<dbReference type="GO" id="GO:0046872">
    <property type="term" value="F:metal ion binding"/>
    <property type="evidence" value="ECO:0007669"/>
    <property type="project" value="UniProtKB-KW"/>
</dbReference>
<dbReference type="InterPro" id="IPR027417">
    <property type="entry name" value="P-loop_NTPase"/>
</dbReference>
<evidence type="ECO:0000256" key="6">
    <source>
        <dbReference type="RuleBase" id="RU003925"/>
    </source>
</evidence>
<dbReference type="PANTHER" id="PTHR45732:SF2">
    <property type="entry name" value="ADP-RIBOSYLATION FACTOR LIKE PROTEIN"/>
    <property type="match status" value="1"/>
</dbReference>
<evidence type="ECO:0000313" key="7">
    <source>
        <dbReference type="EMBL" id="EPY25233.1"/>
    </source>
</evidence>
<keyword evidence="5" id="KW-0460">Magnesium</keyword>
<dbReference type="Proteomes" id="UP000015354">
    <property type="component" value="Unassembled WGS sequence"/>
</dbReference>
<feature type="binding site" evidence="4">
    <location>
        <begin position="24"/>
        <end position="31"/>
    </location>
    <ligand>
        <name>GTP</name>
        <dbReference type="ChEBI" id="CHEBI:37565"/>
    </ligand>
</feature>
<dbReference type="AlphaFoldDB" id="S9U8K0"/>
<name>S9U8K0_9TRYP</name>
<dbReference type="Pfam" id="PF00025">
    <property type="entry name" value="Arf"/>
    <property type="match status" value="1"/>
</dbReference>
<dbReference type="GO" id="GO:0003924">
    <property type="term" value="F:GTPase activity"/>
    <property type="evidence" value="ECO:0007669"/>
    <property type="project" value="InterPro"/>
</dbReference>
<dbReference type="Gene3D" id="3.40.50.300">
    <property type="entry name" value="P-loop containing nucleotide triphosphate hydrolases"/>
    <property type="match status" value="1"/>
</dbReference>
<dbReference type="SMART" id="SM00178">
    <property type="entry name" value="SAR"/>
    <property type="match status" value="1"/>
</dbReference>
<dbReference type="PRINTS" id="PR00328">
    <property type="entry name" value="SAR1GTPBP"/>
</dbReference>
<comment type="similarity">
    <text evidence="1 6">Belongs to the small GTPase superfamily. Arf family.</text>
</comment>
<keyword evidence="2 4" id="KW-0547">Nucleotide-binding</keyword>
<keyword evidence="5" id="KW-0479">Metal-binding</keyword>